<accession>A0A7Y6IRZ0</accession>
<name>A0A7Y6IRZ0_9ACTN</name>
<dbReference type="RefSeq" id="WP_175602846.1">
    <property type="nucleotide sequence ID" value="NZ_JABWGO010000006.1"/>
</dbReference>
<reference evidence="2 3" key="1">
    <citation type="submission" date="2020-06" db="EMBL/GenBank/DDBJ databases">
        <authorList>
            <person name="Chanama M."/>
        </authorList>
    </citation>
    <scope>NUCLEOTIDE SEQUENCE [LARGE SCALE GENOMIC DNA]</scope>
    <source>
        <strain evidence="2 3">TBRC6557</strain>
    </source>
</reference>
<sequence length="88" mass="9386">MDAEARLRDLTSRVRALEAGALITDMTTTLGIIHVADDVAQLRNEVLQDLAALGDEVTALRRHVAALSSSIHRDKPRISGSPSPGSTI</sequence>
<feature type="region of interest" description="Disordered" evidence="1">
    <location>
        <begin position="69"/>
        <end position="88"/>
    </location>
</feature>
<evidence type="ECO:0000256" key="1">
    <source>
        <dbReference type="SAM" id="MobiDB-lite"/>
    </source>
</evidence>
<proteinExistence type="predicted"/>
<evidence type="ECO:0000313" key="2">
    <source>
        <dbReference type="EMBL" id="NUW43319.1"/>
    </source>
</evidence>
<comment type="caution">
    <text evidence="2">The sequence shown here is derived from an EMBL/GenBank/DDBJ whole genome shotgun (WGS) entry which is preliminary data.</text>
</comment>
<dbReference type="EMBL" id="JABWGO010000006">
    <property type="protein sequence ID" value="NUW43319.1"/>
    <property type="molecule type" value="Genomic_DNA"/>
</dbReference>
<dbReference type="AlphaFoldDB" id="A0A7Y6IRZ0"/>
<organism evidence="2 3">
    <name type="scientific">Nonomuraea rhodomycinica</name>
    <dbReference type="NCBI Taxonomy" id="1712872"/>
    <lineage>
        <taxon>Bacteria</taxon>
        <taxon>Bacillati</taxon>
        <taxon>Actinomycetota</taxon>
        <taxon>Actinomycetes</taxon>
        <taxon>Streptosporangiales</taxon>
        <taxon>Streptosporangiaceae</taxon>
        <taxon>Nonomuraea</taxon>
    </lineage>
</organism>
<protein>
    <submittedName>
        <fullName evidence="2">Uncharacterized protein</fullName>
    </submittedName>
</protein>
<keyword evidence="3" id="KW-1185">Reference proteome</keyword>
<gene>
    <name evidence="2" type="ORF">HT134_24760</name>
</gene>
<dbReference type="Proteomes" id="UP000546126">
    <property type="component" value="Unassembled WGS sequence"/>
</dbReference>
<evidence type="ECO:0000313" key="3">
    <source>
        <dbReference type="Proteomes" id="UP000546126"/>
    </source>
</evidence>